<evidence type="ECO:0000313" key="2">
    <source>
        <dbReference type="Proteomes" id="UP001059596"/>
    </source>
</evidence>
<dbReference type="Proteomes" id="UP001059596">
    <property type="component" value="Unassembled WGS sequence"/>
</dbReference>
<name>A0A9Q0BIP3_9MUSC</name>
<dbReference type="EMBL" id="JAMKOV010000220">
    <property type="protein sequence ID" value="KAI8033080.1"/>
    <property type="molecule type" value="Genomic_DNA"/>
</dbReference>
<evidence type="ECO:0000313" key="1">
    <source>
        <dbReference type="EMBL" id="KAI8033080.1"/>
    </source>
</evidence>
<proteinExistence type="predicted"/>
<reference evidence="1" key="1">
    <citation type="journal article" date="2023" name="Genome Biol. Evol.">
        <title>Long-read-based Genome Assembly of Drosophila gunungcola Reveals Fewer Chemosensory Genes in Flower-breeding Species.</title>
        <authorList>
            <person name="Negi A."/>
            <person name="Liao B.Y."/>
            <person name="Yeh S.D."/>
        </authorList>
    </citation>
    <scope>NUCLEOTIDE SEQUENCE</scope>
    <source>
        <strain evidence="1">Sukarami</strain>
    </source>
</reference>
<sequence>RTIQSRTISLCFRSYRRFDKQYHCSLPHFFLGTCTLKLVYPLFSGIITNFIFARIAVVTTGQTVGSFSVLISSTIMRCVCSVCK</sequence>
<organism evidence="1 2">
    <name type="scientific">Drosophila gunungcola</name>
    <name type="common">fruit fly</name>
    <dbReference type="NCBI Taxonomy" id="103775"/>
    <lineage>
        <taxon>Eukaryota</taxon>
        <taxon>Metazoa</taxon>
        <taxon>Ecdysozoa</taxon>
        <taxon>Arthropoda</taxon>
        <taxon>Hexapoda</taxon>
        <taxon>Insecta</taxon>
        <taxon>Pterygota</taxon>
        <taxon>Neoptera</taxon>
        <taxon>Endopterygota</taxon>
        <taxon>Diptera</taxon>
        <taxon>Brachycera</taxon>
        <taxon>Muscomorpha</taxon>
        <taxon>Ephydroidea</taxon>
        <taxon>Drosophilidae</taxon>
        <taxon>Drosophila</taxon>
        <taxon>Sophophora</taxon>
    </lineage>
</organism>
<dbReference type="AlphaFoldDB" id="A0A9Q0BIP3"/>
<keyword evidence="2" id="KW-1185">Reference proteome</keyword>
<protein>
    <submittedName>
        <fullName evidence="1">Uncharacterized protein</fullName>
    </submittedName>
</protein>
<feature type="non-terminal residue" evidence="1">
    <location>
        <position position="1"/>
    </location>
</feature>
<accession>A0A9Q0BIP3</accession>
<gene>
    <name evidence="1" type="ORF">M5D96_014166</name>
</gene>
<comment type="caution">
    <text evidence="1">The sequence shown here is derived from an EMBL/GenBank/DDBJ whole genome shotgun (WGS) entry which is preliminary data.</text>
</comment>